<name>A0A1I3A7Y1_9FIRM</name>
<dbReference type="STRING" id="69895.SAMN05192551_10137"/>
<evidence type="ECO:0000256" key="2">
    <source>
        <dbReference type="ARBA" id="ARBA00022553"/>
    </source>
</evidence>
<comment type="cofactor">
    <cofactor evidence="6">
        <name>FMN</name>
        <dbReference type="ChEBI" id="CHEBI:58210"/>
    </cofactor>
</comment>
<dbReference type="PANTHER" id="PTHR36118:SF1">
    <property type="entry name" value="ION-TRANSLOCATING OXIDOREDUCTASE COMPLEX SUBUNIT G"/>
    <property type="match status" value="1"/>
</dbReference>
<evidence type="ECO:0000259" key="7">
    <source>
        <dbReference type="SMART" id="SM00900"/>
    </source>
</evidence>
<keyword evidence="6" id="KW-1278">Translocase</keyword>
<proteinExistence type="inferred from homology"/>
<comment type="similarity">
    <text evidence="6">Belongs to the RnfG family.</text>
</comment>
<keyword evidence="5 6" id="KW-0249">Electron transport</keyword>
<dbReference type="InterPro" id="IPR007329">
    <property type="entry name" value="FMN-bd"/>
</dbReference>
<comment type="function">
    <text evidence="6">Part of a membrane-bound complex that couples electron transfer with translocation of ions across the membrane.</text>
</comment>
<dbReference type="AlphaFoldDB" id="A0A1I3A7Y1"/>
<dbReference type="Proteomes" id="UP000199287">
    <property type="component" value="Unassembled WGS sequence"/>
</dbReference>
<dbReference type="InterPro" id="IPR010209">
    <property type="entry name" value="Ion_transpt_RnfG/RsxG"/>
</dbReference>
<keyword evidence="6" id="KW-0812">Transmembrane</keyword>
<dbReference type="PANTHER" id="PTHR36118">
    <property type="entry name" value="ION-TRANSLOCATING OXIDOREDUCTASE COMPLEX SUBUNIT G"/>
    <property type="match status" value="1"/>
</dbReference>
<comment type="subunit">
    <text evidence="6">The complex is composed of six subunits: RnfA, RnfB, RnfC, RnfD, RnfE and RnfG.</text>
</comment>
<dbReference type="GO" id="GO:0009055">
    <property type="term" value="F:electron transfer activity"/>
    <property type="evidence" value="ECO:0007669"/>
    <property type="project" value="InterPro"/>
</dbReference>
<comment type="subcellular location">
    <subcellularLocation>
        <location evidence="6">Cell membrane</location>
        <topology evidence="6">Single-pass membrane protein</topology>
    </subcellularLocation>
</comment>
<evidence type="ECO:0000256" key="1">
    <source>
        <dbReference type="ARBA" id="ARBA00022448"/>
    </source>
</evidence>
<reference evidence="9" key="1">
    <citation type="submission" date="2016-10" db="EMBL/GenBank/DDBJ databases">
        <authorList>
            <person name="Varghese N."/>
            <person name="Submissions S."/>
        </authorList>
    </citation>
    <scope>NUCLEOTIDE SEQUENCE [LARGE SCALE GENOMIC DNA]</scope>
    <source>
        <strain evidence="9">Z-7934</strain>
    </source>
</reference>
<sequence>MRDIAKMGIILLLITSVSGMVLGLTNSFTEGIIMERSIERVIASIEVLIEGADDFEMIESEEVASADRVKEVYAGYKDGSVVGFSIKSYAQGYGGEVEVMVGITNEGAITGVQVMSQSETPGLGDVITDESFLENYKGNKTDEDVTVDTIGGATASSQAVNNAVESAANLYENYLKNL</sequence>
<dbReference type="EMBL" id="FOQA01000001">
    <property type="protein sequence ID" value="SFH45829.1"/>
    <property type="molecule type" value="Genomic_DNA"/>
</dbReference>
<keyword evidence="9" id="KW-1185">Reference proteome</keyword>
<evidence type="ECO:0000256" key="3">
    <source>
        <dbReference type="ARBA" id="ARBA00022630"/>
    </source>
</evidence>
<keyword evidence="6" id="KW-0472">Membrane</keyword>
<keyword evidence="6" id="KW-1003">Cell membrane</keyword>
<keyword evidence="1 6" id="KW-0813">Transport</keyword>
<accession>A0A1I3A7Y1</accession>
<evidence type="ECO:0000256" key="5">
    <source>
        <dbReference type="ARBA" id="ARBA00022982"/>
    </source>
</evidence>
<evidence type="ECO:0000256" key="6">
    <source>
        <dbReference type="HAMAP-Rule" id="MF_00479"/>
    </source>
</evidence>
<feature type="modified residue" description="FMN phosphoryl threonine" evidence="6">
    <location>
        <position position="154"/>
    </location>
</feature>
<dbReference type="HAMAP" id="MF_00479">
    <property type="entry name" value="RsxG_RnfG"/>
    <property type="match status" value="1"/>
</dbReference>
<keyword evidence="2 6" id="KW-0597">Phosphoprotein</keyword>
<keyword evidence="3 6" id="KW-0285">Flavoprotein</keyword>
<evidence type="ECO:0000313" key="9">
    <source>
        <dbReference type="Proteomes" id="UP000199287"/>
    </source>
</evidence>
<dbReference type="RefSeq" id="WP_177208699.1">
    <property type="nucleotide sequence ID" value="NZ_FOQA01000001.1"/>
</dbReference>
<evidence type="ECO:0000313" key="8">
    <source>
        <dbReference type="EMBL" id="SFH45829.1"/>
    </source>
</evidence>
<dbReference type="GO" id="GO:0010181">
    <property type="term" value="F:FMN binding"/>
    <property type="evidence" value="ECO:0007669"/>
    <property type="project" value="InterPro"/>
</dbReference>
<gene>
    <name evidence="6" type="primary">rnfG</name>
    <name evidence="8" type="ORF">SAMN05192551_10137</name>
</gene>
<dbReference type="GO" id="GO:0022900">
    <property type="term" value="P:electron transport chain"/>
    <property type="evidence" value="ECO:0007669"/>
    <property type="project" value="UniProtKB-UniRule"/>
</dbReference>
<feature type="domain" description="FMN-binding" evidence="7">
    <location>
        <begin position="92"/>
        <end position="171"/>
    </location>
</feature>
<dbReference type="SMART" id="SM00900">
    <property type="entry name" value="FMN_bind"/>
    <property type="match status" value="1"/>
</dbReference>
<dbReference type="PIRSF" id="PIRSF006091">
    <property type="entry name" value="E_trnsport_RnfG"/>
    <property type="match status" value="1"/>
</dbReference>
<dbReference type="GO" id="GO:0005886">
    <property type="term" value="C:plasma membrane"/>
    <property type="evidence" value="ECO:0007669"/>
    <property type="project" value="UniProtKB-SubCell"/>
</dbReference>
<organism evidence="8 9">
    <name type="scientific">Tindallia magadiensis</name>
    <dbReference type="NCBI Taxonomy" id="69895"/>
    <lineage>
        <taxon>Bacteria</taxon>
        <taxon>Bacillati</taxon>
        <taxon>Bacillota</taxon>
        <taxon>Clostridia</taxon>
        <taxon>Peptostreptococcales</taxon>
        <taxon>Tindalliaceae</taxon>
        <taxon>Tindallia</taxon>
    </lineage>
</organism>
<dbReference type="NCBIfam" id="TIGR01947">
    <property type="entry name" value="rnfG"/>
    <property type="match status" value="1"/>
</dbReference>
<dbReference type="EC" id="7.-.-.-" evidence="6"/>
<keyword evidence="4 6" id="KW-0288">FMN</keyword>
<keyword evidence="6" id="KW-1133">Transmembrane helix</keyword>
<protein>
    <recommendedName>
        <fullName evidence="6">Ion-translocating oxidoreductase complex subunit G</fullName>
        <ecNumber evidence="6">7.-.-.-</ecNumber>
    </recommendedName>
    <alternativeName>
        <fullName evidence="6">Rnf electron transport complex subunit G</fullName>
    </alternativeName>
</protein>
<dbReference type="Pfam" id="PF04205">
    <property type="entry name" value="FMN_bind"/>
    <property type="match status" value="1"/>
</dbReference>
<evidence type="ECO:0000256" key="4">
    <source>
        <dbReference type="ARBA" id="ARBA00022643"/>
    </source>
</evidence>